<feature type="chain" id="PRO_5039241708" evidence="6">
    <location>
        <begin position="21"/>
        <end position="354"/>
    </location>
</feature>
<dbReference type="RefSeq" id="WP_009481883.1">
    <property type="nucleotide sequence ID" value="NZ_BAFE01000030.1"/>
</dbReference>
<evidence type="ECO:0000313" key="8">
    <source>
        <dbReference type="Proteomes" id="UP000004367"/>
    </source>
</evidence>
<protein>
    <submittedName>
        <fullName evidence="7">Putative metal ABC transporter substrate binding protein</fullName>
    </submittedName>
</protein>
<dbReference type="InterPro" id="IPR050492">
    <property type="entry name" value="Bact_metal-bind_prot9"/>
</dbReference>
<dbReference type="SUPFAM" id="SSF53807">
    <property type="entry name" value="Helical backbone' metal receptor"/>
    <property type="match status" value="1"/>
</dbReference>
<evidence type="ECO:0000256" key="2">
    <source>
        <dbReference type="ARBA" id="ARBA00022448"/>
    </source>
</evidence>
<dbReference type="PANTHER" id="PTHR42953">
    <property type="entry name" value="HIGH-AFFINITY ZINC UPTAKE SYSTEM PROTEIN ZNUA-RELATED"/>
    <property type="match status" value="1"/>
</dbReference>
<dbReference type="InterPro" id="IPR006127">
    <property type="entry name" value="ZnuA-like"/>
</dbReference>
<organism evidence="7 8">
    <name type="scientific">Mobilicoccus pelagius NBRC 104925</name>
    <dbReference type="NCBI Taxonomy" id="1089455"/>
    <lineage>
        <taxon>Bacteria</taxon>
        <taxon>Bacillati</taxon>
        <taxon>Actinomycetota</taxon>
        <taxon>Actinomycetes</taxon>
        <taxon>Micrococcales</taxon>
        <taxon>Dermatophilaceae</taxon>
        <taxon>Mobilicoccus</taxon>
    </lineage>
</organism>
<feature type="coiled-coil region" evidence="4">
    <location>
        <begin position="215"/>
        <end position="242"/>
    </location>
</feature>
<dbReference type="PROSITE" id="PS51257">
    <property type="entry name" value="PROKAR_LIPOPROTEIN"/>
    <property type="match status" value="1"/>
</dbReference>
<dbReference type="eggNOG" id="COG0803">
    <property type="taxonomic scope" value="Bacteria"/>
</dbReference>
<dbReference type="GO" id="GO:0046872">
    <property type="term" value="F:metal ion binding"/>
    <property type="evidence" value="ECO:0007669"/>
    <property type="project" value="InterPro"/>
</dbReference>
<feature type="compositionally biased region" description="Basic and acidic residues" evidence="5">
    <location>
        <begin position="135"/>
        <end position="185"/>
    </location>
</feature>
<dbReference type="Pfam" id="PF01297">
    <property type="entry name" value="ZnuA"/>
    <property type="match status" value="1"/>
</dbReference>
<keyword evidence="4" id="KW-0175">Coiled coil</keyword>
<dbReference type="GO" id="GO:0030001">
    <property type="term" value="P:metal ion transport"/>
    <property type="evidence" value="ECO:0007669"/>
    <property type="project" value="InterPro"/>
</dbReference>
<keyword evidence="2" id="KW-0813">Transport</keyword>
<evidence type="ECO:0000256" key="3">
    <source>
        <dbReference type="ARBA" id="ARBA00022729"/>
    </source>
</evidence>
<dbReference type="STRING" id="1089455.MOPEL_032_00270"/>
<gene>
    <name evidence="7" type="ORF">MOPEL_032_00270</name>
</gene>
<evidence type="ECO:0000256" key="6">
    <source>
        <dbReference type="SAM" id="SignalP"/>
    </source>
</evidence>
<feature type="region of interest" description="Disordered" evidence="5">
    <location>
        <begin position="127"/>
        <end position="186"/>
    </location>
</feature>
<reference evidence="7 8" key="1">
    <citation type="submission" date="2012-02" db="EMBL/GenBank/DDBJ databases">
        <title>Whole genome shotgun sequence of Mobilicoccus pelagius NBRC 104925.</title>
        <authorList>
            <person name="Yoshida Y."/>
            <person name="Hosoyama A."/>
            <person name="Tsuchikane K."/>
            <person name="Katsumata H."/>
            <person name="Yamazaki S."/>
            <person name="Fujita N."/>
        </authorList>
    </citation>
    <scope>NUCLEOTIDE SEQUENCE [LARGE SCALE GENOMIC DNA]</scope>
    <source>
        <strain evidence="7 8">NBRC 104925</strain>
    </source>
</reference>
<accession>H5UQH7</accession>
<name>H5UQH7_9MICO</name>
<dbReference type="PANTHER" id="PTHR42953:SF3">
    <property type="entry name" value="HIGH-AFFINITY ZINC UPTAKE SYSTEM PROTEIN ZNUA"/>
    <property type="match status" value="1"/>
</dbReference>
<keyword evidence="3 6" id="KW-0732">Signal</keyword>
<evidence type="ECO:0000256" key="1">
    <source>
        <dbReference type="ARBA" id="ARBA00011028"/>
    </source>
</evidence>
<keyword evidence="8" id="KW-1185">Reference proteome</keyword>
<comment type="similarity">
    <text evidence="1">Belongs to the bacterial solute-binding protein 9 family.</text>
</comment>
<dbReference type="Gene3D" id="3.40.50.1980">
    <property type="entry name" value="Nitrogenase molybdenum iron protein domain"/>
    <property type="match status" value="3"/>
</dbReference>
<evidence type="ECO:0000313" key="7">
    <source>
        <dbReference type="EMBL" id="GAB47985.1"/>
    </source>
</evidence>
<evidence type="ECO:0000256" key="5">
    <source>
        <dbReference type="SAM" id="MobiDB-lite"/>
    </source>
</evidence>
<feature type="signal peptide" evidence="6">
    <location>
        <begin position="1"/>
        <end position="20"/>
    </location>
</feature>
<sequence>MTFRRTAAPTAALTVCALLGACGAPSPEKSGTGGTDGKPSVVVGFYPLQYAAERIGGDRIHVTNLTRPGGEPHDAELTPKDVAAVADADLAVHEKGMQPALDDAVAAENPDKAFDVATVAQLDAPVPEPVADLGGDGHDHAHGDEHAHEEGHEEGHEGHDHAHEGEGHEGEEKGHEGHSHDHGTVDPHFWLDPVRYEAVAAALTERLSQVDPEGKATYEANLADLRRDLEAVDAEYEKGLEKCRSTTLVTGHAAFGYLAARYGLTQAAISGLSPESEPDPARLAAVADYVRKHDVSTIYAETLTSPAVAETVARETGARTAVLDPIEGLTKDGTDYLGLMRSNLATLRTGQGCS</sequence>
<dbReference type="OrthoDB" id="9810636at2"/>
<comment type="caution">
    <text evidence="7">The sequence shown here is derived from an EMBL/GenBank/DDBJ whole genome shotgun (WGS) entry which is preliminary data.</text>
</comment>
<dbReference type="EMBL" id="BAFE01000030">
    <property type="protein sequence ID" value="GAB47985.1"/>
    <property type="molecule type" value="Genomic_DNA"/>
</dbReference>
<dbReference type="AlphaFoldDB" id="H5UQH7"/>
<dbReference type="Proteomes" id="UP000004367">
    <property type="component" value="Unassembled WGS sequence"/>
</dbReference>
<evidence type="ECO:0000256" key="4">
    <source>
        <dbReference type="SAM" id="Coils"/>
    </source>
</evidence>
<proteinExistence type="inferred from homology"/>